<evidence type="ECO:0000313" key="1">
    <source>
        <dbReference type="EMBL" id="NHN85783.1"/>
    </source>
</evidence>
<protein>
    <submittedName>
        <fullName evidence="1">Uncharacterized protein</fullName>
    </submittedName>
</protein>
<proteinExistence type="predicted"/>
<comment type="caution">
    <text evidence="1">The sequence shown here is derived from an EMBL/GenBank/DDBJ whole genome shotgun (WGS) entry which is preliminary data.</text>
</comment>
<dbReference type="RefSeq" id="WP_173584175.1">
    <property type="nucleotide sequence ID" value="NZ_WOTB01000020.1"/>
</dbReference>
<gene>
    <name evidence="1" type="ORF">GOB93_14195</name>
</gene>
<evidence type="ECO:0000313" key="2">
    <source>
        <dbReference type="Proteomes" id="UP000635278"/>
    </source>
</evidence>
<reference evidence="1 2" key="1">
    <citation type="journal article" date="2020" name="Int. J. Syst. Evol. Microbiol.">
        <title>Novel acetic acid bacteria from cider fermentations: Acetobacter conturbans sp. nov. and Acetobacter fallax sp. nov.</title>
        <authorList>
            <person name="Sombolestani A.S."/>
            <person name="Cleenwerck I."/>
            <person name="Cnockaert M."/>
            <person name="Borremans W."/>
            <person name="Wieme A.D."/>
            <person name="De Vuyst L."/>
            <person name="Vandamme P."/>
        </authorList>
    </citation>
    <scope>NUCLEOTIDE SEQUENCE [LARGE SCALE GENOMIC DNA]</scope>
    <source>
        <strain evidence="1 2">LMG 30640</strain>
    </source>
</reference>
<dbReference type="Proteomes" id="UP000635278">
    <property type="component" value="Unassembled WGS sequence"/>
</dbReference>
<dbReference type="EMBL" id="WOTB01000020">
    <property type="protein sequence ID" value="NHN85783.1"/>
    <property type="molecule type" value="Genomic_DNA"/>
</dbReference>
<accession>A0ABX0JSL7</accession>
<sequence length="151" mass="16813">MSGKRRNPDLRGQTFGKRKVIGVAPPVNYMMRYFVRCECGDVGIVYEKFLISGKALSCQSCSRRDRYRRETEEMVGRTYGDRRVLSVIDAPAGMKSRGHAYVMTECGCGFTAPVIASHLRKGTADRCPSCVGRMMRGARQAGRRVECVSCA</sequence>
<organism evidence="1 2">
    <name type="scientific">Acetobacter musti</name>
    <dbReference type="NCBI Taxonomy" id="864732"/>
    <lineage>
        <taxon>Bacteria</taxon>
        <taxon>Pseudomonadati</taxon>
        <taxon>Pseudomonadota</taxon>
        <taxon>Alphaproteobacteria</taxon>
        <taxon>Acetobacterales</taxon>
        <taxon>Acetobacteraceae</taxon>
        <taxon>Acetobacter</taxon>
    </lineage>
</organism>
<name>A0ABX0JSL7_9PROT</name>
<keyword evidence="2" id="KW-1185">Reference proteome</keyword>